<dbReference type="PANTHER" id="PTHR18934:SF145">
    <property type="entry name" value="ATP-DEPENDENT RNA HELICASE DHX57-RELATED"/>
    <property type="match status" value="1"/>
</dbReference>
<keyword evidence="4" id="KW-0694">RNA-binding</keyword>
<organism evidence="9 10">
    <name type="scientific">Cymbomonas tetramitiformis</name>
    <dbReference type="NCBI Taxonomy" id="36881"/>
    <lineage>
        <taxon>Eukaryota</taxon>
        <taxon>Viridiplantae</taxon>
        <taxon>Chlorophyta</taxon>
        <taxon>Pyramimonadophyceae</taxon>
        <taxon>Pyramimonadales</taxon>
        <taxon>Pyramimonadaceae</taxon>
        <taxon>Cymbomonas</taxon>
    </lineage>
</organism>
<gene>
    <name evidence="9" type="ORF">CYMTET_27198</name>
</gene>
<accession>A0AAE0FRS0</accession>
<keyword evidence="1" id="KW-0547">Nucleotide-binding</keyword>
<feature type="coiled-coil region" evidence="6">
    <location>
        <begin position="65"/>
        <end position="94"/>
    </location>
</feature>
<evidence type="ECO:0000313" key="9">
    <source>
        <dbReference type="EMBL" id="KAK3264036.1"/>
    </source>
</evidence>
<evidence type="ECO:0000256" key="5">
    <source>
        <dbReference type="ARBA" id="ARBA00060772"/>
    </source>
</evidence>
<name>A0AAE0FRS0_9CHLO</name>
<dbReference type="AlphaFoldDB" id="A0AAE0FRS0"/>
<evidence type="ECO:0000259" key="8">
    <source>
        <dbReference type="PROSITE" id="PS51192"/>
    </source>
</evidence>
<keyword evidence="6" id="KW-0175">Coiled coil</keyword>
<dbReference type="GO" id="GO:0005524">
    <property type="term" value="F:ATP binding"/>
    <property type="evidence" value="ECO:0007669"/>
    <property type="project" value="UniProtKB-KW"/>
</dbReference>
<sequence>MGAPQVAMQRIANVMSVIGGRGVPLPRAVPVMGVPGMGVPGMGRMAPSFDLANQMAQSQHMIRELARNQQLAQQQQQKMQMAQAQLARNQQQQQAQATWQHVETLPRVVIEAGAELRLKEALQVAEADFQGDPPPAGKEAPETGKSHGGEGGRRAPAGVPPADLARDTKLSTQRAQLPVHAHRDEILRAFAACSVVIVAGETGSGKTTQVPQYILEHAAVSRRPCSILCTQPRRISAIGVAERVAEEKGQACGAAVGYTVRNESRQSGAGTHLLFCTTGVLLRRLLEDPELGGVTHVFVDEVHERTIESDFLLMALRELLRRRRLQGRGVEARLSLCLMSATVNTTPFEAYFVEEGAVPVISIPGRLFPVTALFLEDALALTNHRIDRGAPWARRGGDTRDRPKVRRRPSGNGDALLTPSDHSHRLSQELTNLSVQSLLLPQFSSGAAAQASSSRSSRLGPL</sequence>
<feature type="non-terminal residue" evidence="9">
    <location>
        <position position="462"/>
    </location>
</feature>
<evidence type="ECO:0000256" key="2">
    <source>
        <dbReference type="ARBA" id="ARBA00022801"/>
    </source>
</evidence>
<comment type="caution">
    <text evidence="9">The sequence shown here is derived from an EMBL/GenBank/DDBJ whole genome shotgun (WGS) entry which is preliminary data.</text>
</comment>
<dbReference type="PROSITE" id="PS51192">
    <property type="entry name" value="HELICASE_ATP_BIND_1"/>
    <property type="match status" value="1"/>
</dbReference>
<comment type="similarity">
    <text evidence="5">Belongs to the DExH box helicase family.</text>
</comment>
<dbReference type="EMBL" id="LGRX02014839">
    <property type="protein sequence ID" value="KAK3264036.1"/>
    <property type="molecule type" value="Genomic_DNA"/>
</dbReference>
<keyword evidence="10" id="KW-1185">Reference proteome</keyword>
<dbReference type="GO" id="GO:0016787">
    <property type="term" value="F:hydrolase activity"/>
    <property type="evidence" value="ECO:0007669"/>
    <property type="project" value="UniProtKB-KW"/>
</dbReference>
<dbReference type="SUPFAM" id="SSF52540">
    <property type="entry name" value="P-loop containing nucleoside triphosphate hydrolases"/>
    <property type="match status" value="1"/>
</dbReference>
<dbReference type="Gene3D" id="3.40.50.300">
    <property type="entry name" value="P-loop containing nucleotide triphosphate hydrolases"/>
    <property type="match status" value="1"/>
</dbReference>
<dbReference type="SMART" id="SM00487">
    <property type="entry name" value="DEXDc"/>
    <property type="match status" value="1"/>
</dbReference>
<dbReference type="InterPro" id="IPR011545">
    <property type="entry name" value="DEAD/DEAH_box_helicase_dom"/>
</dbReference>
<feature type="region of interest" description="Disordered" evidence="7">
    <location>
        <begin position="128"/>
        <end position="164"/>
    </location>
</feature>
<reference evidence="9 10" key="1">
    <citation type="journal article" date="2015" name="Genome Biol. Evol.">
        <title>Comparative Genomics of a Bacterivorous Green Alga Reveals Evolutionary Causalities and Consequences of Phago-Mixotrophic Mode of Nutrition.</title>
        <authorList>
            <person name="Burns J.A."/>
            <person name="Paasch A."/>
            <person name="Narechania A."/>
            <person name="Kim E."/>
        </authorList>
    </citation>
    <scope>NUCLEOTIDE SEQUENCE [LARGE SCALE GENOMIC DNA]</scope>
    <source>
        <strain evidence="9 10">PLY_AMNH</strain>
    </source>
</reference>
<evidence type="ECO:0000256" key="3">
    <source>
        <dbReference type="ARBA" id="ARBA00022840"/>
    </source>
</evidence>
<proteinExistence type="inferred from homology"/>
<dbReference type="Pfam" id="PF00270">
    <property type="entry name" value="DEAD"/>
    <property type="match status" value="1"/>
</dbReference>
<dbReference type="FunFam" id="3.40.50.300:FF:000526">
    <property type="entry name" value="DExH-box ATP-dependent RNA helicase DExH3"/>
    <property type="match status" value="1"/>
</dbReference>
<evidence type="ECO:0000313" key="10">
    <source>
        <dbReference type="Proteomes" id="UP001190700"/>
    </source>
</evidence>
<dbReference type="CDD" id="cd17917">
    <property type="entry name" value="DEXHc_RHA-like"/>
    <property type="match status" value="1"/>
</dbReference>
<feature type="compositionally biased region" description="Basic and acidic residues" evidence="7">
    <location>
        <begin position="139"/>
        <end position="153"/>
    </location>
</feature>
<dbReference type="GO" id="GO:0004386">
    <property type="term" value="F:helicase activity"/>
    <property type="evidence" value="ECO:0007669"/>
    <property type="project" value="TreeGrafter"/>
</dbReference>
<evidence type="ECO:0000256" key="6">
    <source>
        <dbReference type="SAM" id="Coils"/>
    </source>
</evidence>
<keyword evidence="3" id="KW-0067">ATP-binding</keyword>
<keyword evidence="2" id="KW-0378">Hydrolase</keyword>
<protein>
    <recommendedName>
        <fullName evidence="8">Helicase ATP-binding domain-containing protein</fullName>
    </recommendedName>
</protein>
<dbReference type="Proteomes" id="UP001190700">
    <property type="component" value="Unassembled WGS sequence"/>
</dbReference>
<evidence type="ECO:0000256" key="4">
    <source>
        <dbReference type="ARBA" id="ARBA00022884"/>
    </source>
</evidence>
<dbReference type="InterPro" id="IPR027417">
    <property type="entry name" value="P-loop_NTPase"/>
</dbReference>
<evidence type="ECO:0000256" key="1">
    <source>
        <dbReference type="ARBA" id="ARBA00022741"/>
    </source>
</evidence>
<feature type="domain" description="Helicase ATP-binding" evidence="8">
    <location>
        <begin position="187"/>
        <end position="361"/>
    </location>
</feature>
<dbReference type="GO" id="GO:0003723">
    <property type="term" value="F:RNA binding"/>
    <property type="evidence" value="ECO:0007669"/>
    <property type="project" value="UniProtKB-KW"/>
</dbReference>
<feature type="region of interest" description="Disordered" evidence="7">
    <location>
        <begin position="390"/>
        <end position="422"/>
    </location>
</feature>
<dbReference type="InterPro" id="IPR014001">
    <property type="entry name" value="Helicase_ATP-bd"/>
</dbReference>
<dbReference type="PANTHER" id="PTHR18934">
    <property type="entry name" value="ATP-DEPENDENT RNA HELICASE"/>
    <property type="match status" value="1"/>
</dbReference>
<evidence type="ECO:0000256" key="7">
    <source>
        <dbReference type="SAM" id="MobiDB-lite"/>
    </source>
</evidence>